<name>A0ABD3QLD9_9STRA</name>
<keyword evidence="4" id="KW-1185">Reference proteome</keyword>
<keyword evidence="1" id="KW-0472">Membrane</keyword>
<feature type="transmembrane region" description="Helical" evidence="1">
    <location>
        <begin position="280"/>
        <end position="303"/>
    </location>
</feature>
<keyword evidence="2" id="KW-0732">Signal</keyword>
<feature type="transmembrane region" description="Helical" evidence="1">
    <location>
        <begin position="130"/>
        <end position="150"/>
    </location>
</feature>
<evidence type="ECO:0000313" key="4">
    <source>
        <dbReference type="Proteomes" id="UP001516023"/>
    </source>
</evidence>
<comment type="caution">
    <text evidence="3">The sequence shown here is derived from an EMBL/GenBank/DDBJ whole genome shotgun (WGS) entry which is preliminary data.</text>
</comment>
<sequence>MKILSCLVLLALESLDTARGFAPSHQTHHGTAKYIPHSNNVLVGEDQPLSTFQQKTRHLPVIQAKNTDVVESDEQTPFWNDLSINPPYVAAYVLFLSFAFYRSFTEPEGASMEILQGFFVDPINPGCNELFVAIFNLLGLYFVPLACLLMPGAKGQKLPATPFIFASMLGGYGFLGPYVMTREPSFSVVKKSDLGWFTSKVLENKIFNWVTVALILSAYINSGCIGALVSDPNGLISGYGDLASQTAIASASSMDFAILTLVAASFVPEDLARRGVQGGIAPYAIAASTVLLPGVGAALYCALRPPLDEE</sequence>
<dbReference type="AlphaFoldDB" id="A0ABD3QLD9"/>
<evidence type="ECO:0000256" key="2">
    <source>
        <dbReference type="SAM" id="SignalP"/>
    </source>
</evidence>
<gene>
    <name evidence="3" type="ORF">HJC23_002340</name>
</gene>
<dbReference type="EMBL" id="JABMIG020000029">
    <property type="protein sequence ID" value="KAL3801047.1"/>
    <property type="molecule type" value="Genomic_DNA"/>
</dbReference>
<protein>
    <submittedName>
        <fullName evidence="3">Uncharacterized protein</fullName>
    </submittedName>
</protein>
<reference evidence="3 4" key="1">
    <citation type="journal article" date="2020" name="G3 (Bethesda)">
        <title>Improved Reference Genome for Cyclotella cryptica CCMP332, a Model for Cell Wall Morphogenesis, Salinity Adaptation, and Lipid Production in Diatoms (Bacillariophyta).</title>
        <authorList>
            <person name="Roberts W.R."/>
            <person name="Downey K.M."/>
            <person name="Ruck E.C."/>
            <person name="Traller J.C."/>
            <person name="Alverson A.J."/>
        </authorList>
    </citation>
    <scope>NUCLEOTIDE SEQUENCE [LARGE SCALE GENOMIC DNA]</scope>
    <source>
        <strain evidence="3 4">CCMP332</strain>
    </source>
</reference>
<evidence type="ECO:0000256" key="1">
    <source>
        <dbReference type="SAM" id="Phobius"/>
    </source>
</evidence>
<feature type="transmembrane region" description="Helical" evidence="1">
    <location>
        <begin position="206"/>
        <end position="230"/>
    </location>
</feature>
<proteinExistence type="predicted"/>
<organism evidence="3 4">
    <name type="scientific">Cyclotella cryptica</name>
    <dbReference type="NCBI Taxonomy" id="29204"/>
    <lineage>
        <taxon>Eukaryota</taxon>
        <taxon>Sar</taxon>
        <taxon>Stramenopiles</taxon>
        <taxon>Ochrophyta</taxon>
        <taxon>Bacillariophyta</taxon>
        <taxon>Coscinodiscophyceae</taxon>
        <taxon>Thalassiosirophycidae</taxon>
        <taxon>Stephanodiscales</taxon>
        <taxon>Stephanodiscaceae</taxon>
        <taxon>Cyclotella</taxon>
    </lineage>
</organism>
<feature type="chain" id="PRO_5044816377" evidence="2">
    <location>
        <begin position="21"/>
        <end position="310"/>
    </location>
</feature>
<keyword evidence="1" id="KW-0812">Transmembrane</keyword>
<dbReference type="Proteomes" id="UP001516023">
    <property type="component" value="Unassembled WGS sequence"/>
</dbReference>
<accession>A0ABD3QLD9</accession>
<keyword evidence="1" id="KW-1133">Transmembrane helix</keyword>
<evidence type="ECO:0000313" key="3">
    <source>
        <dbReference type="EMBL" id="KAL3801047.1"/>
    </source>
</evidence>
<feature type="transmembrane region" description="Helical" evidence="1">
    <location>
        <begin position="242"/>
        <end position="268"/>
    </location>
</feature>
<feature type="signal peptide" evidence="2">
    <location>
        <begin position="1"/>
        <end position="20"/>
    </location>
</feature>
<feature type="transmembrane region" description="Helical" evidence="1">
    <location>
        <begin position="162"/>
        <end position="180"/>
    </location>
</feature>
<dbReference type="PANTHER" id="PTHR36009">
    <property type="match status" value="1"/>
</dbReference>
<dbReference type="PANTHER" id="PTHR36009:SF3">
    <property type="entry name" value="TRANSMEMBRANE PROTEIN"/>
    <property type="match status" value="1"/>
</dbReference>